<organism evidence="1 2">
    <name type="scientific">Endozoicomonas numazuensis</name>
    <dbReference type="NCBI Taxonomy" id="1137799"/>
    <lineage>
        <taxon>Bacteria</taxon>
        <taxon>Pseudomonadati</taxon>
        <taxon>Pseudomonadota</taxon>
        <taxon>Gammaproteobacteria</taxon>
        <taxon>Oceanospirillales</taxon>
        <taxon>Endozoicomonadaceae</taxon>
        <taxon>Endozoicomonas</taxon>
    </lineage>
</organism>
<dbReference type="OrthoDB" id="6004892at2"/>
<comment type="caution">
    <text evidence="1">The sequence shown here is derived from an EMBL/GenBank/DDBJ whole genome shotgun (WGS) entry which is preliminary data.</text>
</comment>
<dbReference type="Proteomes" id="UP000028073">
    <property type="component" value="Unassembled WGS sequence"/>
</dbReference>
<dbReference type="RefSeq" id="WP_034841955.1">
    <property type="nucleotide sequence ID" value="NZ_JOKH01000008.1"/>
</dbReference>
<evidence type="ECO:0000313" key="1">
    <source>
        <dbReference type="EMBL" id="KEQ14093.1"/>
    </source>
</evidence>
<dbReference type="AlphaFoldDB" id="A0A081N6M0"/>
<keyword evidence="2" id="KW-1185">Reference proteome</keyword>
<gene>
    <name evidence="1" type="ORF">GZ78_26075</name>
</gene>
<protein>
    <submittedName>
        <fullName evidence="1">Uncharacterized protein</fullName>
    </submittedName>
</protein>
<name>A0A081N6M0_9GAMM</name>
<reference evidence="1 2" key="1">
    <citation type="submission" date="2014-06" db="EMBL/GenBank/DDBJ databases">
        <title>Whole Genome Sequences of Three Symbiotic Endozoicomonas Bacteria.</title>
        <authorList>
            <person name="Neave M.J."/>
            <person name="Apprill A."/>
            <person name="Voolstra C.R."/>
        </authorList>
    </citation>
    <scope>NUCLEOTIDE SEQUENCE [LARGE SCALE GENOMIC DNA]</scope>
    <source>
        <strain evidence="1 2">DSM 25634</strain>
    </source>
</reference>
<sequence length="172" mass="19671">MRFVTDRHPILSAIMVTSRKVQEEFVAEQVDLLDRATGRVISQGWNQLDQELKDELNGLLKISSVSPLGRLGALGSSISAPTKVALEGGRHSGQLKQFMKQTPEQLRKTIQSFDRQIEKHQTWIKSPETKVKNFQELRPEHRSNLIHHWQQDIERHKELKAIAHDALKGQEG</sequence>
<dbReference type="EMBL" id="JOKH01000008">
    <property type="protein sequence ID" value="KEQ14093.1"/>
    <property type="molecule type" value="Genomic_DNA"/>
</dbReference>
<evidence type="ECO:0000313" key="2">
    <source>
        <dbReference type="Proteomes" id="UP000028073"/>
    </source>
</evidence>
<accession>A0A081N6M0</accession>
<proteinExistence type="predicted"/>
<dbReference type="STRING" id="1137799.GZ78_26075"/>